<dbReference type="SUPFAM" id="SSF51735">
    <property type="entry name" value="NAD(P)-binding Rossmann-fold domains"/>
    <property type="match status" value="1"/>
</dbReference>
<protein>
    <recommendedName>
        <fullName evidence="3">SDR family NAD(P)-dependent oxidoreductase</fullName>
    </recommendedName>
</protein>
<evidence type="ECO:0008006" key="3">
    <source>
        <dbReference type="Google" id="ProtNLM"/>
    </source>
</evidence>
<keyword evidence="2" id="KW-1185">Reference proteome</keyword>
<organism evidence="1 2">
    <name type="scientific">Nocardioides albidus</name>
    <dbReference type="NCBI Taxonomy" id="1517589"/>
    <lineage>
        <taxon>Bacteria</taxon>
        <taxon>Bacillati</taxon>
        <taxon>Actinomycetota</taxon>
        <taxon>Actinomycetes</taxon>
        <taxon>Propionibacteriales</taxon>
        <taxon>Nocardioidaceae</taxon>
        <taxon>Nocardioides</taxon>
    </lineage>
</organism>
<sequence length="228" mass="23993">MSATVVLGPLTRLGQAVVADRSATTVLAVARHADDVPAVVAATGLDPDDVVDASAGALTDRVRTLGEGPVRLVVAALGPVHPADPSAGRGVDFDADLAAVHRDLAYVDEVLGCGREVEVVLISSVIALAPGADRRYYGGWKCLVEDLLDQRVRRHGGTLAVLYPGRLRPARGGRPWHRLHASYDGLARLAVAPELAPRARRAVGADSRIWLVVRSISFALRSLGLSKG</sequence>
<dbReference type="Proteomes" id="UP000313231">
    <property type="component" value="Unassembled WGS sequence"/>
</dbReference>
<dbReference type="InterPro" id="IPR036291">
    <property type="entry name" value="NAD(P)-bd_dom_sf"/>
</dbReference>
<dbReference type="EMBL" id="VDMP01000018">
    <property type="protein sequence ID" value="TNM44121.1"/>
    <property type="molecule type" value="Genomic_DNA"/>
</dbReference>
<dbReference type="RefSeq" id="WP_139621802.1">
    <property type="nucleotide sequence ID" value="NZ_VDMP01000018.1"/>
</dbReference>
<name>A0A5C4W7D5_9ACTN</name>
<accession>A0A5C4W7D5</accession>
<evidence type="ECO:0000313" key="2">
    <source>
        <dbReference type="Proteomes" id="UP000313231"/>
    </source>
</evidence>
<reference evidence="1 2" key="1">
    <citation type="journal article" date="2016" name="Int. J. Syst. Evol. Microbiol.">
        <title>Nocardioides albidus sp. nov., an actinobacterium isolated from garden soil.</title>
        <authorList>
            <person name="Singh H."/>
            <person name="Du J."/>
            <person name="Trinh H."/>
            <person name="Won K."/>
            <person name="Yang J.E."/>
            <person name="Yin C."/>
            <person name="Kook M."/>
            <person name="Yi T.H."/>
        </authorList>
    </citation>
    <scope>NUCLEOTIDE SEQUENCE [LARGE SCALE GENOMIC DNA]</scope>
    <source>
        <strain evidence="1 2">CCTCC AB 2015297</strain>
    </source>
</reference>
<dbReference type="OrthoDB" id="3783800at2"/>
<dbReference type="AlphaFoldDB" id="A0A5C4W7D5"/>
<gene>
    <name evidence="1" type="ORF">FHP29_05265</name>
</gene>
<proteinExistence type="predicted"/>
<evidence type="ECO:0000313" key="1">
    <source>
        <dbReference type="EMBL" id="TNM44121.1"/>
    </source>
</evidence>
<comment type="caution">
    <text evidence="1">The sequence shown here is derived from an EMBL/GenBank/DDBJ whole genome shotgun (WGS) entry which is preliminary data.</text>
</comment>